<dbReference type="InterPro" id="IPR021460">
    <property type="entry name" value="DUF3112"/>
</dbReference>
<dbReference type="PANTHER" id="PTHR35184:SF1">
    <property type="entry name" value="INTEGRAL MEMBRANE PROTEIN"/>
    <property type="match status" value="1"/>
</dbReference>
<evidence type="ECO:0000313" key="3">
    <source>
        <dbReference type="EMBL" id="KAG7192218.1"/>
    </source>
</evidence>
<keyword evidence="2" id="KW-1133">Transmembrane helix</keyword>
<feature type="compositionally biased region" description="Basic and acidic residues" evidence="1">
    <location>
        <begin position="443"/>
        <end position="456"/>
    </location>
</feature>
<feature type="transmembrane region" description="Helical" evidence="2">
    <location>
        <begin position="314"/>
        <end position="336"/>
    </location>
</feature>
<dbReference type="OrthoDB" id="3357002at2759"/>
<feature type="transmembrane region" description="Helical" evidence="2">
    <location>
        <begin position="139"/>
        <end position="159"/>
    </location>
</feature>
<dbReference type="Pfam" id="PF11309">
    <property type="entry name" value="DUF3112"/>
    <property type="match status" value="1"/>
</dbReference>
<feature type="transmembrane region" description="Helical" evidence="2">
    <location>
        <begin position="356"/>
        <end position="373"/>
    </location>
</feature>
<dbReference type="RefSeq" id="XP_043047768.1">
    <property type="nucleotide sequence ID" value="XM_043192713.1"/>
</dbReference>
<dbReference type="Proteomes" id="UP000790833">
    <property type="component" value="Unassembled WGS sequence"/>
</dbReference>
<gene>
    <name evidence="3" type="ORF">KQ657_001936</name>
</gene>
<evidence type="ECO:0000313" key="4">
    <source>
        <dbReference type="Proteomes" id="UP000790833"/>
    </source>
</evidence>
<proteinExistence type="predicted"/>
<protein>
    <submittedName>
        <fullName evidence="3">Uncharacterized protein</fullName>
    </submittedName>
</protein>
<evidence type="ECO:0000256" key="1">
    <source>
        <dbReference type="SAM" id="MobiDB-lite"/>
    </source>
</evidence>
<name>A0A9P7V6D8_9ASCO</name>
<keyword evidence="2" id="KW-0472">Membrane</keyword>
<reference evidence="3" key="1">
    <citation type="submission" date="2021-03" db="EMBL/GenBank/DDBJ databases">
        <authorList>
            <person name="Palmer J.M."/>
        </authorList>
    </citation>
    <scope>NUCLEOTIDE SEQUENCE</scope>
    <source>
        <strain evidence="3">ARV_011</strain>
    </source>
</reference>
<accession>A0A9P7V6D8</accession>
<keyword evidence="4" id="KW-1185">Reference proteome</keyword>
<feature type="transmembrane region" description="Helical" evidence="2">
    <location>
        <begin position="69"/>
        <end position="92"/>
    </location>
</feature>
<feature type="transmembrane region" description="Helical" evidence="2">
    <location>
        <begin position="99"/>
        <end position="119"/>
    </location>
</feature>
<organism evidence="3 4">
    <name type="scientific">Scheffersomyces spartinae</name>
    <dbReference type="NCBI Taxonomy" id="45513"/>
    <lineage>
        <taxon>Eukaryota</taxon>
        <taxon>Fungi</taxon>
        <taxon>Dikarya</taxon>
        <taxon>Ascomycota</taxon>
        <taxon>Saccharomycotina</taxon>
        <taxon>Pichiomycetes</taxon>
        <taxon>Debaryomycetaceae</taxon>
        <taxon>Scheffersomyces</taxon>
    </lineage>
</organism>
<dbReference type="AlphaFoldDB" id="A0A9P7V6D8"/>
<comment type="caution">
    <text evidence="3">The sequence shown here is derived from an EMBL/GenBank/DDBJ whole genome shotgun (WGS) entry which is preliminary data.</text>
</comment>
<dbReference type="EMBL" id="JAHMUF010000019">
    <property type="protein sequence ID" value="KAG7192218.1"/>
    <property type="molecule type" value="Genomic_DNA"/>
</dbReference>
<keyword evidence="2" id="KW-0812">Transmembrane</keyword>
<evidence type="ECO:0000256" key="2">
    <source>
        <dbReference type="SAM" id="Phobius"/>
    </source>
</evidence>
<dbReference type="GeneID" id="66115310"/>
<feature type="region of interest" description="Disordered" evidence="1">
    <location>
        <begin position="396"/>
        <end position="456"/>
    </location>
</feature>
<dbReference type="PANTHER" id="PTHR35184">
    <property type="entry name" value="YALI0C10208P"/>
    <property type="match status" value="1"/>
</dbReference>
<sequence>MSEGEYTAVHGLMQLMRYQNNYPNLMSGVDKLSAQAKNLFGPNPPPVLIDYALQYQMNLFGDYPTSKDVVPSAIFSAVFGIIAIIHLGIFSINYSRGHYFWLSLGWAFYAIMRTIGWILRIVWSKDLTRTGLGIADEVLLLIPAVLLIAFNLILAQRIFTWRHPVGGSRKLFWAFMMILYVLVIGVIAMCIVGSAVPYLYFLSTAAVSRYQKVVEAAMILLCLYSLTAVSLLGLAYFLKPTRRDESLYTYQPWWIESFAPTYFVRKGAEKEAAVSFLKRNRNQRNAIRVIAATHHHYKQVHGVTNERGALGHNVSLGIVSISTVLILIGCILRTVVVFEKRYQMNSGPATKPVAMYIAWGLFEFIINAMYIIGRVDLRFYRPNKLPNNVRDINTADQTHVIPSDDELEVGDSESSEKPGPSSSSLEQHANDVTPPEADLIDNTEDKKKSENVENEK</sequence>
<feature type="transmembrane region" description="Helical" evidence="2">
    <location>
        <begin position="171"/>
        <end position="196"/>
    </location>
</feature>
<feature type="transmembrane region" description="Helical" evidence="2">
    <location>
        <begin position="216"/>
        <end position="238"/>
    </location>
</feature>
<feature type="compositionally biased region" description="Acidic residues" evidence="1">
    <location>
        <begin position="403"/>
        <end position="413"/>
    </location>
</feature>